<protein>
    <submittedName>
        <fullName evidence="3">Protein SERAC1</fullName>
    </submittedName>
</protein>
<dbReference type="SUPFAM" id="SSF52540">
    <property type="entry name" value="P-loop containing nucleoside triphosphate hydrolases"/>
    <property type="match status" value="1"/>
</dbReference>
<dbReference type="InterPro" id="IPR027417">
    <property type="entry name" value="P-loop_NTPase"/>
</dbReference>
<dbReference type="Gene3D" id="3.40.50.300">
    <property type="entry name" value="P-loop containing nucleotide triphosphate hydrolases"/>
    <property type="match status" value="1"/>
</dbReference>
<dbReference type="Pfam" id="PF13424">
    <property type="entry name" value="TPR_12"/>
    <property type="match status" value="2"/>
</dbReference>
<accession>A0A8H8R4J2</accession>
<dbReference type="PANTHER" id="PTHR48182:SF3">
    <property type="entry name" value="DUF676 DOMAIN-CONTAINING PROTEIN"/>
    <property type="match status" value="1"/>
</dbReference>
<evidence type="ECO:0000256" key="1">
    <source>
        <dbReference type="PROSITE-ProRule" id="PRU00339"/>
    </source>
</evidence>
<evidence type="ECO:0000256" key="2">
    <source>
        <dbReference type="SAM" id="MobiDB-lite"/>
    </source>
</evidence>
<feature type="region of interest" description="Disordered" evidence="2">
    <location>
        <begin position="921"/>
        <end position="940"/>
    </location>
</feature>
<dbReference type="SUPFAM" id="SSF48452">
    <property type="entry name" value="TPR-like"/>
    <property type="match status" value="1"/>
</dbReference>
<dbReference type="InterPro" id="IPR029058">
    <property type="entry name" value="AB_hydrolase_fold"/>
</dbReference>
<dbReference type="InterPro" id="IPR011990">
    <property type="entry name" value="TPR-like_helical_dom_sf"/>
</dbReference>
<dbReference type="Gene3D" id="1.25.40.10">
    <property type="entry name" value="Tetratricopeptide repeat domain"/>
    <property type="match status" value="2"/>
</dbReference>
<dbReference type="Proteomes" id="UP000431533">
    <property type="component" value="Unassembled WGS sequence"/>
</dbReference>
<dbReference type="EMBL" id="QGMH01000031">
    <property type="protein sequence ID" value="TVY28408.1"/>
    <property type="molecule type" value="Genomic_DNA"/>
</dbReference>
<name>A0A8H8R4J2_9HELO</name>
<comment type="caution">
    <text evidence="3">The sequence shown here is derived from an EMBL/GenBank/DDBJ whole genome shotgun (WGS) entry which is preliminary data.</text>
</comment>
<keyword evidence="4" id="KW-1185">Reference proteome</keyword>
<dbReference type="InterPro" id="IPR019734">
    <property type="entry name" value="TPR_rpt"/>
</dbReference>
<dbReference type="Gene3D" id="3.40.50.1820">
    <property type="entry name" value="alpha/beta hydrolase"/>
    <property type="match status" value="1"/>
</dbReference>
<dbReference type="PANTHER" id="PTHR48182">
    <property type="entry name" value="PROTEIN SERAC1"/>
    <property type="match status" value="1"/>
</dbReference>
<dbReference type="SUPFAM" id="SSF53474">
    <property type="entry name" value="alpha/beta-Hydrolases"/>
    <property type="match status" value="1"/>
</dbReference>
<feature type="repeat" description="TPR" evidence="1">
    <location>
        <begin position="888"/>
        <end position="921"/>
    </location>
</feature>
<organism evidence="3 4">
    <name type="scientific">Lachnellula hyalina</name>
    <dbReference type="NCBI Taxonomy" id="1316788"/>
    <lineage>
        <taxon>Eukaryota</taxon>
        <taxon>Fungi</taxon>
        <taxon>Dikarya</taxon>
        <taxon>Ascomycota</taxon>
        <taxon>Pezizomycotina</taxon>
        <taxon>Leotiomycetes</taxon>
        <taxon>Helotiales</taxon>
        <taxon>Lachnaceae</taxon>
        <taxon>Lachnellula</taxon>
    </lineage>
</organism>
<evidence type="ECO:0000313" key="4">
    <source>
        <dbReference type="Proteomes" id="UP000431533"/>
    </source>
</evidence>
<keyword evidence="1" id="KW-0802">TPR repeat</keyword>
<dbReference type="OrthoDB" id="1658288at2759"/>
<dbReference type="PROSITE" id="PS50005">
    <property type="entry name" value="TPR"/>
    <property type="match status" value="1"/>
</dbReference>
<dbReference type="RefSeq" id="XP_031007196.1">
    <property type="nucleotide sequence ID" value="XM_031147774.1"/>
</dbReference>
<gene>
    <name evidence="3" type="primary">Serac1</name>
    <name evidence="3" type="ORF">LHYA1_G002800</name>
</gene>
<dbReference type="AlphaFoldDB" id="A0A8H8R4J2"/>
<proteinExistence type="predicted"/>
<dbReference type="InterPro" id="IPR052374">
    <property type="entry name" value="SERAC1"/>
</dbReference>
<sequence length="940" mass="105913">MACTKDTVKFSGLNIWSEEAGPAPEVDIIAVQGLGSHPYYTWVKKAPASSGNESKRLRDKARFWRSRKPNESLQGNIQEDISTECMWLRDLVVPEFKKARVATYSYKSDWRDRDVKTSLRQCAEQFLNILSQHRQQEIERRRPLVLIGHSLGSLVIQQALVIAFHQKDFTDLRLSVTGIIFLGAPFQGSDVASLGTWLARMSKTDTTLLKLLTKNSPSLNALSRDFWGSHRDWDLVCFYESKGAQYGPIKKQIVSSQSATLLGKRMMFLGTDHSGLNKFSGVDDENFALVLPELRRMAQGGASIVADHNGATHGNVHWMVPRAINNLFTGRTKLIRQVQESLRNNQAIDSGKQRRFVITGLGGQGKSEICLKVASLMREEFWGVFWVNVDNPSTAESDFIAIAKALGRSAETLVEALQVLATTKQNWLLILDNADDTDFDYQVYLPSSTHGALLMTSRVAECRRYSPNAFEALEGLEDQDCKDLLLKASEFPQESWPSYESQAMEVVRLLGSHTLALIQAGAYVARGHCHLHQYPEVFQRQRKRLLEYRPNQAQSRYCDIYATFEASADVLKRSHSECSEDALKLLDILSMLASSVLPLDLFQEARSYATRIKDSSRIDGMSRSHVSKLPNFMIADAETWDPYRLKEAVSLLLSLSLVTGHDLEGAGGLSMHPLTYAWAKDRQGPEQQQKSWITAGCVLAFSRSSGSVWHTQGRIFLPHIQSYLDMEVRNALWSGSKAIITPVLINCIWILDSIRQDSRAELLLREMFIELRQNPAKPSMEYLLLYDFQAKNLRLRGKSREAVALGEQMIKICETLAEDHPNRLTSQHALGSAYIENGQVEEAIALLEQHILGRAYIRNGQVEEAIALLEQVVKIREITLAEDDPNWLASQHELGSAYMENGQVEEARELLEHVVEIDRTKHPEGHPGRMVSEQLLASWS</sequence>
<dbReference type="GeneID" id="41982998"/>
<reference evidence="3 4" key="1">
    <citation type="submission" date="2018-05" db="EMBL/GenBank/DDBJ databases">
        <title>Genome sequencing and assembly of the regulated plant pathogen Lachnellula willkommii and related sister species for the development of diagnostic species identification markers.</title>
        <authorList>
            <person name="Giroux E."/>
            <person name="Bilodeau G."/>
        </authorList>
    </citation>
    <scope>NUCLEOTIDE SEQUENCE [LARGE SCALE GENOMIC DNA]</scope>
    <source>
        <strain evidence="3 4">CBS 185.66</strain>
    </source>
</reference>
<evidence type="ECO:0000313" key="3">
    <source>
        <dbReference type="EMBL" id="TVY28408.1"/>
    </source>
</evidence>
<dbReference type="GO" id="GO:0043531">
    <property type="term" value="F:ADP binding"/>
    <property type="evidence" value="ECO:0007669"/>
    <property type="project" value="InterPro"/>
</dbReference>